<evidence type="ECO:0000256" key="1">
    <source>
        <dbReference type="ARBA" id="ARBA00022723"/>
    </source>
</evidence>
<dbReference type="Proteomes" id="UP001283341">
    <property type="component" value="Unassembled WGS sequence"/>
</dbReference>
<comment type="caution">
    <text evidence="5">The sequence shown here is derived from an EMBL/GenBank/DDBJ whole genome shotgun (WGS) entry which is preliminary data.</text>
</comment>
<dbReference type="SUPFAM" id="SSF48056">
    <property type="entry name" value="Di-copper centre-containing domain"/>
    <property type="match status" value="1"/>
</dbReference>
<organism evidence="5 6">
    <name type="scientific">Apodospora peruviana</name>
    <dbReference type="NCBI Taxonomy" id="516989"/>
    <lineage>
        <taxon>Eukaryota</taxon>
        <taxon>Fungi</taxon>
        <taxon>Dikarya</taxon>
        <taxon>Ascomycota</taxon>
        <taxon>Pezizomycotina</taxon>
        <taxon>Sordariomycetes</taxon>
        <taxon>Sordariomycetidae</taxon>
        <taxon>Sordariales</taxon>
        <taxon>Lasiosphaeriaceae</taxon>
        <taxon>Apodospora</taxon>
    </lineage>
</organism>
<evidence type="ECO:0000313" key="6">
    <source>
        <dbReference type="Proteomes" id="UP001283341"/>
    </source>
</evidence>
<gene>
    <name evidence="5" type="ORF">B0H66DRAFT_570051</name>
</gene>
<dbReference type="GO" id="GO:0016491">
    <property type="term" value="F:oxidoreductase activity"/>
    <property type="evidence" value="ECO:0007669"/>
    <property type="project" value="InterPro"/>
</dbReference>
<dbReference type="AlphaFoldDB" id="A0AAE0LY72"/>
<dbReference type="Gene3D" id="1.10.1280.10">
    <property type="entry name" value="Di-copper center containing domain from catechol oxidase"/>
    <property type="match status" value="1"/>
</dbReference>
<feature type="signal peptide" evidence="2">
    <location>
        <begin position="1"/>
        <end position="19"/>
    </location>
</feature>
<dbReference type="EMBL" id="JAUEDM010000009">
    <property type="protein sequence ID" value="KAK3312092.1"/>
    <property type="molecule type" value="Genomic_DNA"/>
</dbReference>
<reference evidence="5" key="2">
    <citation type="submission" date="2023-06" db="EMBL/GenBank/DDBJ databases">
        <authorList>
            <consortium name="Lawrence Berkeley National Laboratory"/>
            <person name="Haridas S."/>
            <person name="Hensen N."/>
            <person name="Bonometti L."/>
            <person name="Westerberg I."/>
            <person name="Brannstrom I.O."/>
            <person name="Guillou S."/>
            <person name="Cros-Aarteil S."/>
            <person name="Calhoun S."/>
            <person name="Kuo A."/>
            <person name="Mondo S."/>
            <person name="Pangilinan J."/>
            <person name="Riley R."/>
            <person name="Labutti K."/>
            <person name="Andreopoulos B."/>
            <person name="Lipzen A."/>
            <person name="Chen C."/>
            <person name="Yanf M."/>
            <person name="Daum C."/>
            <person name="Ng V."/>
            <person name="Clum A."/>
            <person name="Steindorff A."/>
            <person name="Ohm R."/>
            <person name="Martin F."/>
            <person name="Silar P."/>
            <person name="Natvig D."/>
            <person name="Lalanne C."/>
            <person name="Gautier V."/>
            <person name="Ament-Velasquez S.L."/>
            <person name="Kruys A."/>
            <person name="Hutchinson M.I."/>
            <person name="Powell A.J."/>
            <person name="Barry K."/>
            <person name="Miller A.N."/>
            <person name="Grigoriev I.V."/>
            <person name="Debuchy R."/>
            <person name="Gladieux P."/>
            <person name="Thoren M.H."/>
            <person name="Johannesson H."/>
        </authorList>
    </citation>
    <scope>NUCLEOTIDE SEQUENCE</scope>
    <source>
        <strain evidence="5">CBS 118394</strain>
    </source>
</reference>
<evidence type="ECO:0000259" key="3">
    <source>
        <dbReference type="PROSITE" id="PS00497"/>
    </source>
</evidence>
<evidence type="ECO:0000256" key="2">
    <source>
        <dbReference type="SAM" id="SignalP"/>
    </source>
</evidence>
<dbReference type="Pfam" id="PF00264">
    <property type="entry name" value="Tyrosinase"/>
    <property type="match status" value="1"/>
</dbReference>
<feature type="domain" description="Tyrosinase copper-binding" evidence="4">
    <location>
        <begin position="279"/>
        <end position="290"/>
    </location>
</feature>
<keyword evidence="2" id="KW-0732">Signal</keyword>
<evidence type="ECO:0000259" key="4">
    <source>
        <dbReference type="PROSITE" id="PS00498"/>
    </source>
</evidence>
<dbReference type="PANTHER" id="PTHR11474">
    <property type="entry name" value="TYROSINASE FAMILY MEMBER"/>
    <property type="match status" value="1"/>
</dbReference>
<dbReference type="InterPro" id="IPR002227">
    <property type="entry name" value="Tyrosinase_Cu-bd"/>
</dbReference>
<sequence>MRCLSFISLAAAAATVVSGTVLPRGKPAPALPVAAFNTSSLVKPLSLDEAKNKHLVDSEAGFTTAATGGGFTTQATCSNPRVRQEWDSYSTTNKLKFINAINCLIKKPASGKFRAAKNRYEDLVAVHQGYTPNIHGNPKFLVWHRYFLWVFEDVLRTECGLDVPIPWFDEQKYAGRFSQSSVFSANYFGAIALGGRCVTNGKFANLVLNIGPGTAIGEHCLSRNGDGAKTANTGKAFVDACNSRTSYADMGACSEGGAHAWGHNGIGSVMQDPYASPGDPVFWLHHAFIDRNFRIWQNKDSNRVNVIDGRDVSGNLLTFNTDISVNGIRPNVKIGDVMNTLNTKLGCYRYDY</sequence>
<dbReference type="PANTHER" id="PTHR11474:SF116">
    <property type="entry name" value="TYROSINASE"/>
    <property type="match status" value="1"/>
</dbReference>
<feature type="domain" description="Tyrosinase copper-binding" evidence="3">
    <location>
        <begin position="135"/>
        <end position="152"/>
    </location>
</feature>
<dbReference type="GO" id="GO:0046872">
    <property type="term" value="F:metal ion binding"/>
    <property type="evidence" value="ECO:0007669"/>
    <property type="project" value="UniProtKB-KW"/>
</dbReference>
<accession>A0AAE0LY72</accession>
<proteinExistence type="predicted"/>
<protein>
    <recommendedName>
        <fullName evidence="3 4">Tyrosinase copper-binding domain-containing protein</fullName>
    </recommendedName>
</protein>
<dbReference type="PROSITE" id="PS00497">
    <property type="entry name" value="TYROSINASE_1"/>
    <property type="match status" value="1"/>
</dbReference>
<dbReference type="InterPro" id="IPR050316">
    <property type="entry name" value="Tyrosinase/Hemocyanin"/>
</dbReference>
<reference evidence="5" key="1">
    <citation type="journal article" date="2023" name="Mol. Phylogenet. Evol.">
        <title>Genome-scale phylogeny and comparative genomics of the fungal order Sordariales.</title>
        <authorList>
            <person name="Hensen N."/>
            <person name="Bonometti L."/>
            <person name="Westerberg I."/>
            <person name="Brannstrom I.O."/>
            <person name="Guillou S."/>
            <person name="Cros-Aarteil S."/>
            <person name="Calhoun S."/>
            <person name="Haridas S."/>
            <person name="Kuo A."/>
            <person name="Mondo S."/>
            <person name="Pangilinan J."/>
            <person name="Riley R."/>
            <person name="LaButti K."/>
            <person name="Andreopoulos B."/>
            <person name="Lipzen A."/>
            <person name="Chen C."/>
            <person name="Yan M."/>
            <person name="Daum C."/>
            <person name="Ng V."/>
            <person name="Clum A."/>
            <person name="Steindorff A."/>
            <person name="Ohm R.A."/>
            <person name="Martin F."/>
            <person name="Silar P."/>
            <person name="Natvig D.O."/>
            <person name="Lalanne C."/>
            <person name="Gautier V."/>
            <person name="Ament-Velasquez S.L."/>
            <person name="Kruys A."/>
            <person name="Hutchinson M.I."/>
            <person name="Powell A.J."/>
            <person name="Barry K."/>
            <person name="Miller A.N."/>
            <person name="Grigoriev I.V."/>
            <person name="Debuchy R."/>
            <person name="Gladieux P."/>
            <person name="Hiltunen Thoren M."/>
            <person name="Johannesson H."/>
        </authorList>
    </citation>
    <scope>NUCLEOTIDE SEQUENCE</scope>
    <source>
        <strain evidence="5">CBS 118394</strain>
    </source>
</reference>
<evidence type="ECO:0000313" key="5">
    <source>
        <dbReference type="EMBL" id="KAK3312092.1"/>
    </source>
</evidence>
<name>A0AAE0LY72_9PEZI</name>
<dbReference type="PROSITE" id="PS00498">
    <property type="entry name" value="TYROSINASE_2"/>
    <property type="match status" value="1"/>
</dbReference>
<dbReference type="InterPro" id="IPR008922">
    <property type="entry name" value="Di-copper_centre_dom_sf"/>
</dbReference>
<keyword evidence="6" id="KW-1185">Reference proteome</keyword>
<keyword evidence="1" id="KW-0479">Metal-binding</keyword>
<dbReference type="PRINTS" id="PR00092">
    <property type="entry name" value="TYROSINASE"/>
</dbReference>
<feature type="chain" id="PRO_5041909993" description="Tyrosinase copper-binding domain-containing protein" evidence="2">
    <location>
        <begin position="20"/>
        <end position="352"/>
    </location>
</feature>